<evidence type="ECO:0000259" key="4">
    <source>
        <dbReference type="Pfam" id="PF13193"/>
    </source>
</evidence>
<dbReference type="PANTHER" id="PTHR43201:SF5">
    <property type="entry name" value="MEDIUM-CHAIN ACYL-COA LIGASE ACSF2, MITOCHONDRIAL"/>
    <property type="match status" value="1"/>
</dbReference>
<dbReference type="InterPro" id="IPR020845">
    <property type="entry name" value="AMP-binding_CS"/>
</dbReference>
<sequence length="544" mass="58242">MTAPNPLLSEWIAPPAAPPPPGQRQSLGAALAAAASRWGDKEAVVYRHQPAIADIAWTYATLDRDAARLAAALIALGYAPGERIAIWGPNHAEWVLLEYAIAKAGLVLVALNPLYKLNELSFALRDSDAAGIFHADLIGGTEAAGIVEAARRDAPGLRHVHRFSSIWSALLPNAPETPPFVDTSPDDLFMIQYTSGTTGVPKAVRLSHDAITTTARNAYRIWGLGEDSRVCPGFPLFHVGGSGNSIPGAMLVGATTLPLHIFKPAVTLDILERERCTAFIGVPTMLIAMLDDPSIAGRSLDALKTIIVGGAPVTRDLLTRCQDVFGADIINCYGQTETCGVTTTTVPADSADKKTRTSGTPLIGVSVAIRDAQGRSVPIGEVGELHYSGPGGMMGYGSRPDDTDDQHGDAWIASGDLARMDGDGFVAIVGRRKEMIIRGGENLSPLEIETYMKDHHAIRDVAVIGVPDARYGEVACAMVWLRDGIEANGDGIRSWCAERISRWKVPEHVVFVDAFPLTPSGKIQKFILRQMACERLGLVDERIP</sequence>
<comment type="similarity">
    <text evidence="1">Belongs to the ATP-dependent AMP-binding enzyme family.</text>
</comment>
<evidence type="ECO:0000256" key="2">
    <source>
        <dbReference type="ARBA" id="ARBA00022598"/>
    </source>
</evidence>
<evidence type="ECO:0000313" key="6">
    <source>
        <dbReference type="Proteomes" id="UP000706039"/>
    </source>
</evidence>
<feature type="domain" description="AMP-dependent synthetase/ligase" evidence="3">
    <location>
        <begin position="32"/>
        <end position="396"/>
    </location>
</feature>
<accession>A0ABS7PKJ2</accession>
<dbReference type="SUPFAM" id="SSF56801">
    <property type="entry name" value="Acetyl-CoA synthetase-like"/>
    <property type="match status" value="1"/>
</dbReference>
<keyword evidence="6" id="KW-1185">Reference proteome</keyword>
<protein>
    <submittedName>
        <fullName evidence="5">AMP-binding protein</fullName>
    </submittedName>
</protein>
<evidence type="ECO:0000259" key="3">
    <source>
        <dbReference type="Pfam" id="PF00501"/>
    </source>
</evidence>
<evidence type="ECO:0000313" key="5">
    <source>
        <dbReference type="EMBL" id="MBY8821761.1"/>
    </source>
</evidence>
<evidence type="ECO:0000256" key="1">
    <source>
        <dbReference type="ARBA" id="ARBA00006432"/>
    </source>
</evidence>
<feature type="domain" description="AMP-binding enzyme C-terminal" evidence="4">
    <location>
        <begin position="447"/>
        <end position="522"/>
    </location>
</feature>
<dbReference type="Gene3D" id="3.30.300.30">
    <property type="match status" value="1"/>
</dbReference>
<dbReference type="InterPro" id="IPR042099">
    <property type="entry name" value="ANL_N_sf"/>
</dbReference>
<dbReference type="Proteomes" id="UP000706039">
    <property type="component" value="Unassembled WGS sequence"/>
</dbReference>
<gene>
    <name evidence="5" type="ORF">K7G82_05630</name>
</gene>
<dbReference type="InterPro" id="IPR000873">
    <property type="entry name" value="AMP-dep_synth/lig_dom"/>
</dbReference>
<dbReference type="PROSITE" id="PS00455">
    <property type="entry name" value="AMP_BINDING"/>
    <property type="match status" value="1"/>
</dbReference>
<dbReference type="Pfam" id="PF00501">
    <property type="entry name" value="AMP-binding"/>
    <property type="match status" value="1"/>
</dbReference>
<proteinExistence type="inferred from homology"/>
<organism evidence="5 6">
    <name type="scientific">Sphingomonas colocasiae</name>
    <dbReference type="NCBI Taxonomy" id="1848973"/>
    <lineage>
        <taxon>Bacteria</taxon>
        <taxon>Pseudomonadati</taxon>
        <taxon>Pseudomonadota</taxon>
        <taxon>Alphaproteobacteria</taxon>
        <taxon>Sphingomonadales</taxon>
        <taxon>Sphingomonadaceae</taxon>
        <taxon>Sphingomonas</taxon>
    </lineage>
</organism>
<comment type="caution">
    <text evidence="5">The sequence shown here is derived from an EMBL/GenBank/DDBJ whole genome shotgun (WGS) entry which is preliminary data.</text>
</comment>
<dbReference type="RefSeq" id="WP_222988847.1">
    <property type="nucleotide sequence ID" value="NZ_JAINVV010000003.1"/>
</dbReference>
<name>A0ABS7PKJ2_9SPHN</name>
<dbReference type="Gene3D" id="3.40.50.12780">
    <property type="entry name" value="N-terminal domain of ligase-like"/>
    <property type="match status" value="1"/>
</dbReference>
<dbReference type="PANTHER" id="PTHR43201">
    <property type="entry name" value="ACYL-COA SYNTHETASE"/>
    <property type="match status" value="1"/>
</dbReference>
<dbReference type="InterPro" id="IPR025110">
    <property type="entry name" value="AMP-bd_C"/>
</dbReference>
<keyword evidence="2" id="KW-0436">Ligase</keyword>
<dbReference type="Pfam" id="PF13193">
    <property type="entry name" value="AMP-binding_C"/>
    <property type="match status" value="1"/>
</dbReference>
<reference evidence="5 6" key="1">
    <citation type="submission" date="2021-08" db="EMBL/GenBank/DDBJ databases">
        <authorList>
            <person name="Tuo L."/>
        </authorList>
    </citation>
    <scope>NUCLEOTIDE SEQUENCE [LARGE SCALE GENOMIC DNA]</scope>
    <source>
        <strain evidence="5 6">JCM 31229</strain>
    </source>
</reference>
<dbReference type="EMBL" id="JAINVV010000003">
    <property type="protein sequence ID" value="MBY8821761.1"/>
    <property type="molecule type" value="Genomic_DNA"/>
</dbReference>
<dbReference type="InterPro" id="IPR045851">
    <property type="entry name" value="AMP-bd_C_sf"/>
</dbReference>